<dbReference type="AlphaFoldDB" id="A0A8H3BJ46"/>
<evidence type="ECO:0000256" key="6">
    <source>
        <dbReference type="RuleBase" id="RU003355"/>
    </source>
</evidence>
<feature type="active site" description="Charge relay system" evidence="5">
    <location>
        <position position="142"/>
    </location>
</feature>
<comment type="caution">
    <text evidence="9">The sequence shown here is derived from an EMBL/GenBank/DDBJ whole genome shotgun (WGS) entry which is preliminary data.</text>
</comment>
<dbReference type="InterPro" id="IPR023827">
    <property type="entry name" value="Peptidase_S8_Asp-AS"/>
</dbReference>
<dbReference type="Pfam" id="PF00082">
    <property type="entry name" value="Peptidase_S8"/>
    <property type="match status" value="1"/>
</dbReference>
<evidence type="ECO:0000256" key="5">
    <source>
        <dbReference type="PROSITE-ProRule" id="PRU01240"/>
    </source>
</evidence>
<reference evidence="9" key="1">
    <citation type="submission" date="2021-01" db="EMBL/GenBank/DDBJ databases">
        <authorList>
            <person name="Kaushik A."/>
        </authorList>
    </citation>
    <scope>NUCLEOTIDE SEQUENCE</scope>
    <source>
        <strain evidence="9">AG3-T5</strain>
    </source>
</reference>
<protein>
    <submittedName>
        <fullName evidence="9">Uncharacterized protein</fullName>
    </submittedName>
</protein>
<dbReference type="Pfam" id="PF05922">
    <property type="entry name" value="Inhibitor_I9"/>
    <property type="match status" value="1"/>
</dbReference>
<keyword evidence="4 5" id="KW-0720">Serine protease</keyword>
<dbReference type="EMBL" id="CAJMWW010000225">
    <property type="protein sequence ID" value="CAE6458849.1"/>
    <property type="molecule type" value="Genomic_DNA"/>
</dbReference>
<evidence type="ECO:0000256" key="2">
    <source>
        <dbReference type="ARBA" id="ARBA00022670"/>
    </source>
</evidence>
<evidence type="ECO:0000256" key="3">
    <source>
        <dbReference type="ARBA" id="ARBA00022801"/>
    </source>
</evidence>
<dbReference type="PROSITE" id="PS00137">
    <property type="entry name" value="SUBTILASE_HIS"/>
    <property type="match status" value="1"/>
</dbReference>
<feature type="active site" description="Charge relay system" evidence="5">
    <location>
        <position position="328"/>
    </location>
</feature>
<dbReference type="Proteomes" id="UP000663841">
    <property type="component" value="Unassembled WGS sequence"/>
</dbReference>
<dbReference type="PROSITE" id="PS51892">
    <property type="entry name" value="SUBTILASE"/>
    <property type="match status" value="1"/>
</dbReference>
<dbReference type="InterPro" id="IPR036852">
    <property type="entry name" value="Peptidase_S8/S53_dom_sf"/>
</dbReference>
<keyword evidence="2 5" id="KW-0645">Protease</keyword>
<comment type="similarity">
    <text evidence="1 5 6">Belongs to the peptidase S8 family.</text>
</comment>
<dbReference type="OrthoDB" id="3135425at2759"/>
<dbReference type="FunFam" id="3.40.50.200:FF:000007">
    <property type="entry name" value="Subtilisin-like serine protease"/>
    <property type="match status" value="1"/>
</dbReference>
<dbReference type="InterPro" id="IPR010259">
    <property type="entry name" value="S8pro/Inhibitor_I9"/>
</dbReference>
<dbReference type="PANTHER" id="PTHR43806">
    <property type="entry name" value="PEPTIDASE S8"/>
    <property type="match status" value="1"/>
</dbReference>
<feature type="domain" description="Inhibitor I9" evidence="8">
    <location>
        <begin position="7"/>
        <end position="87"/>
    </location>
</feature>
<evidence type="ECO:0000313" key="9">
    <source>
        <dbReference type="EMBL" id="CAE6458849.1"/>
    </source>
</evidence>
<dbReference type="GO" id="GO:0006508">
    <property type="term" value="P:proteolysis"/>
    <property type="evidence" value="ECO:0007669"/>
    <property type="project" value="UniProtKB-KW"/>
</dbReference>
<dbReference type="PROSITE" id="PS00136">
    <property type="entry name" value="SUBTILASE_ASP"/>
    <property type="match status" value="1"/>
</dbReference>
<proteinExistence type="inferred from homology"/>
<dbReference type="InterPro" id="IPR000209">
    <property type="entry name" value="Peptidase_S8/S53_dom"/>
</dbReference>
<dbReference type="GO" id="GO:0004252">
    <property type="term" value="F:serine-type endopeptidase activity"/>
    <property type="evidence" value="ECO:0007669"/>
    <property type="project" value="UniProtKB-UniRule"/>
</dbReference>
<dbReference type="CDD" id="cd04077">
    <property type="entry name" value="Peptidases_S8_PCSK9_ProteinaseK_like"/>
    <property type="match status" value="1"/>
</dbReference>
<name>A0A8H3BJ46_9AGAM</name>
<evidence type="ECO:0000259" key="8">
    <source>
        <dbReference type="Pfam" id="PF05922"/>
    </source>
</evidence>
<evidence type="ECO:0000256" key="1">
    <source>
        <dbReference type="ARBA" id="ARBA00011073"/>
    </source>
</evidence>
<dbReference type="PANTHER" id="PTHR43806:SF11">
    <property type="entry name" value="CEREVISIN-RELATED"/>
    <property type="match status" value="1"/>
</dbReference>
<organism evidence="9 10">
    <name type="scientific">Rhizoctonia solani</name>
    <dbReference type="NCBI Taxonomy" id="456999"/>
    <lineage>
        <taxon>Eukaryota</taxon>
        <taxon>Fungi</taxon>
        <taxon>Dikarya</taxon>
        <taxon>Basidiomycota</taxon>
        <taxon>Agaricomycotina</taxon>
        <taxon>Agaricomycetes</taxon>
        <taxon>Cantharellales</taxon>
        <taxon>Ceratobasidiaceae</taxon>
        <taxon>Rhizoctonia</taxon>
    </lineage>
</organism>
<dbReference type="Gene3D" id="3.40.50.200">
    <property type="entry name" value="Peptidase S8/S53 domain"/>
    <property type="match status" value="1"/>
</dbReference>
<dbReference type="SUPFAM" id="SSF52743">
    <property type="entry name" value="Subtilisin-like"/>
    <property type="match status" value="1"/>
</dbReference>
<dbReference type="InterPro" id="IPR022398">
    <property type="entry name" value="Peptidase_S8_His-AS"/>
</dbReference>
<evidence type="ECO:0000256" key="4">
    <source>
        <dbReference type="ARBA" id="ARBA00022825"/>
    </source>
</evidence>
<feature type="domain" description="Peptidase S8/S53" evidence="7">
    <location>
        <begin position="138"/>
        <end position="353"/>
    </location>
</feature>
<dbReference type="SUPFAM" id="SSF54897">
    <property type="entry name" value="Protease propeptides/inhibitors"/>
    <property type="match status" value="1"/>
</dbReference>
<evidence type="ECO:0000313" key="10">
    <source>
        <dbReference type="Proteomes" id="UP000663841"/>
    </source>
</evidence>
<dbReference type="Gene3D" id="3.30.70.80">
    <property type="entry name" value="Peptidase S8 propeptide/proteinase inhibitor I9"/>
    <property type="match status" value="1"/>
</dbReference>
<keyword evidence="3 5" id="KW-0378">Hydrolase</keyword>
<dbReference type="InterPro" id="IPR023828">
    <property type="entry name" value="Peptidase_S8_Ser-AS"/>
</dbReference>
<gene>
    <name evidence="9" type="ORF">RDB_LOCUS146260</name>
</gene>
<feature type="active site" description="Charge relay system" evidence="5">
    <location>
        <position position="173"/>
    </location>
</feature>
<accession>A0A8H3BJ46</accession>
<evidence type="ECO:0000259" key="7">
    <source>
        <dbReference type="Pfam" id="PF00082"/>
    </source>
</evidence>
<dbReference type="InterPro" id="IPR034193">
    <property type="entry name" value="PCSK9_ProteinaseK-like"/>
</dbReference>
<sequence>MSIPNHYIVLLKESAPASTRDHLDWVSSQETTGVASARGGGTDDVTLDIRHEYQSIKGYSAVLTPSALETLKGCDDVDEIVEDTEVTHCADPHITQSNAPWGLQRISQKGPLPAGSAVDALTYQYRRASSVQSTPVDVYVIDTGVKTDHEEFEGRARWGKTFTGEADADGHGHGTHVAGTIAGKTYGVAKDANIIAVKVLDNSGRGKTSDIIAAIDWVVQQAGTSGRPSVINMSLGGPANLAQDRIANRAVHSGVHVVVAAGNDAEDASNQSPARARDVITVGATTIKDELAEFSNFGKPVDVLAPGEKIISAGTASTTATRSLSGTSMATPHVVGVIAYLLGLEGNRKPAQVLADLRSKGIQGVVSSVPKGTVNLLLNNGA</sequence>
<dbReference type="PROSITE" id="PS00138">
    <property type="entry name" value="SUBTILASE_SER"/>
    <property type="match status" value="1"/>
</dbReference>
<dbReference type="GO" id="GO:0005615">
    <property type="term" value="C:extracellular space"/>
    <property type="evidence" value="ECO:0007669"/>
    <property type="project" value="TreeGrafter"/>
</dbReference>
<dbReference type="PRINTS" id="PR00723">
    <property type="entry name" value="SUBTILISIN"/>
</dbReference>
<dbReference type="InterPro" id="IPR015500">
    <property type="entry name" value="Peptidase_S8_subtilisin-rel"/>
</dbReference>
<dbReference type="InterPro" id="IPR050131">
    <property type="entry name" value="Peptidase_S8_subtilisin-like"/>
</dbReference>
<dbReference type="InterPro" id="IPR037045">
    <property type="entry name" value="S8pro/Inhibitor_I9_sf"/>
</dbReference>